<name>A0A3M6U754_POCDA</name>
<feature type="non-terminal residue" evidence="1">
    <location>
        <position position="174"/>
    </location>
</feature>
<accession>A0A3M6U754</accession>
<reference evidence="1 2" key="1">
    <citation type="journal article" date="2018" name="Sci. Rep.">
        <title>Comparative analysis of the Pocillopora damicornis genome highlights role of immune system in coral evolution.</title>
        <authorList>
            <person name="Cunning R."/>
            <person name="Bay R.A."/>
            <person name="Gillette P."/>
            <person name="Baker A.C."/>
            <person name="Traylor-Knowles N."/>
        </authorList>
    </citation>
    <scope>NUCLEOTIDE SEQUENCE [LARGE SCALE GENOMIC DNA]</scope>
    <source>
        <strain evidence="1">RSMAS</strain>
        <tissue evidence="1">Whole animal</tissue>
    </source>
</reference>
<dbReference type="OrthoDB" id="5983315at2759"/>
<dbReference type="EMBL" id="RCHS01002131">
    <property type="protein sequence ID" value="RMX49500.1"/>
    <property type="molecule type" value="Genomic_DNA"/>
</dbReference>
<dbReference type="Proteomes" id="UP000275408">
    <property type="component" value="Unassembled WGS sequence"/>
</dbReference>
<protein>
    <submittedName>
        <fullName evidence="1">Uncharacterized protein</fullName>
    </submittedName>
</protein>
<keyword evidence="2" id="KW-1185">Reference proteome</keyword>
<comment type="caution">
    <text evidence="1">The sequence shown here is derived from an EMBL/GenBank/DDBJ whole genome shotgun (WGS) entry which is preliminary data.</text>
</comment>
<proteinExistence type="predicted"/>
<dbReference type="AlphaFoldDB" id="A0A3M6U754"/>
<organism evidence="1 2">
    <name type="scientific">Pocillopora damicornis</name>
    <name type="common">Cauliflower coral</name>
    <name type="synonym">Millepora damicornis</name>
    <dbReference type="NCBI Taxonomy" id="46731"/>
    <lineage>
        <taxon>Eukaryota</taxon>
        <taxon>Metazoa</taxon>
        <taxon>Cnidaria</taxon>
        <taxon>Anthozoa</taxon>
        <taxon>Hexacorallia</taxon>
        <taxon>Scleractinia</taxon>
        <taxon>Astrocoeniina</taxon>
        <taxon>Pocilloporidae</taxon>
        <taxon>Pocillopora</taxon>
    </lineage>
</organism>
<evidence type="ECO:0000313" key="1">
    <source>
        <dbReference type="EMBL" id="RMX49500.1"/>
    </source>
</evidence>
<feature type="non-terminal residue" evidence="1">
    <location>
        <position position="1"/>
    </location>
</feature>
<evidence type="ECO:0000313" key="2">
    <source>
        <dbReference type="Proteomes" id="UP000275408"/>
    </source>
</evidence>
<sequence>TFKRTWTITDDCGKQVSVIQQIRILALQLPDYPKNGQVNVALRESLEWPRYPGSARYNVYVWQYGSTKPSSPTHWTYYRRYAPSYPGYPADTKMLWRIEYVLSSGALVPSPIWGFQTRAFPDFKVEKVIVPPNAFSGLKFEVSWVVRNIGKVGNALRTWYDAVYIGKSTNFRNA</sequence>
<gene>
    <name evidence="1" type="ORF">pdam_00026012</name>
</gene>